<feature type="signal peptide" evidence="1">
    <location>
        <begin position="1"/>
        <end position="21"/>
    </location>
</feature>
<gene>
    <name evidence="2" type="ORF">CEK71_04570</name>
</gene>
<feature type="chain" id="PRO_5013142620" evidence="1">
    <location>
        <begin position="22"/>
        <end position="249"/>
    </location>
</feature>
<reference evidence="2 3" key="1">
    <citation type="submission" date="2017-06" db="EMBL/GenBank/DDBJ databases">
        <title>Genome Sequencing of the methanotroph Methylovulum psychrotolerants str. HV10-M2 isolated from a high-altitude environment.</title>
        <authorList>
            <person name="Mateos-Rivera A."/>
        </authorList>
    </citation>
    <scope>NUCLEOTIDE SEQUENCE [LARGE SCALE GENOMIC DNA]</scope>
    <source>
        <strain evidence="2 3">HV10_M2</strain>
    </source>
</reference>
<dbReference type="AlphaFoldDB" id="A0A1Z4BVS3"/>
<organism evidence="2 3">
    <name type="scientific">Methylovulum psychrotolerans</name>
    <dbReference type="NCBI Taxonomy" id="1704499"/>
    <lineage>
        <taxon>Bacteria</taxon>
        <taxon>Pseudomonadati</taxon>
        <taxon>Pseudomonadota</taxon>
        <taxon>Gammaproteobacteria</taxon>
        <taxon>Methylococcales</taxon>
        <taxon>Methylococcaceae</taxon>
        <taxon>Methylovulum</taxon>
    </lineage>
</organism>
<dbReference type="EMBL" id="CP022129">
    <property type="protein sequence ID" value="ASF45395.1"/>
    <property type="molecule type" value="Genomic_DNA"/>
</dbReference>
<dbReference type="OrthoDB" id="747120at2"/>
<dbReference type="RefSeq" id="WP_088618277.1">
    <property type="nucleotide sequence ID" value="NZ_CP022129.1"/>
</dbReference>
<protein>
    <submittedName>
        <fullName evidence="2">Uncharacterized protein</fullName>
    </submittedName>
</protein>
<name>A0A1Z4BVS3_9GAMM</name>
<evidence type="ECO:0000313" key="2">
    <source>
        <dbReference type="EMBL" id="ASF45395.1"/>
    </source>
</evidence>
<accession>A0A1Z4BVS3</accession>
<sequence length="249" mass="27904">MKKSLLLSALLAALVAQTALATPPVKYNVANRDAALPEASELVTNLDVISPDNNTLVWNADKTLIKVVTWKSQSSYQNFLLPYTQTSSSESFVTWVTLAPKMQAFCHQYLTDHPNATPADLDYRLKQRLGLDSDWSYDVFVEMWVNPSDIFRPCVDPETNDSSCNLNFSSTVPTVKNIKDYPAFYKNVYYGSFRNSPNVPWTGLGYTYDWKYASKTPGAAEQGASEFILSPSTPYTIETAVPTWQYCAQ</sequence>
<dbReference type="KEGG" id="mpsy:CEK71_04570"/>
<keyword evidence="3" id="KW-1185">Reference proteome</keyword>
<dbReference type="Proteomes" id="UP000197019">
    <property type="component" value="Chromosome"/>
</dbReference>
<evidence type="ECO:0000313" key="3">
    <source>
        <dbReference type="Proteomes" id="UP000197019"/>
    </source>
</evidence>
<evidence type="ECO:0000256" key="1">
    <source>
        <dbReference type="SAM" id="SignalP"/>
    </source>
</evidence>
<proteinExistence type="predicted"/>
<keyword evidence="1" id="KW-0732">Signal</keyword>